<dbReference type="EMBL" id="BARS01047779">
    <property type="protein sequence ID" value="GAG29640.1"/>
    <property type="molecule type" value="Genomic_DNA"/>
</dbReference>
<accession>X0WG38</accession>
<dbReference type="AlphaFoldDB" id="X0WG38"/>
<reference evidence="1" key="1">
    <citation type="journal article" date="2014" name="Front. Microbiol.">
        <title>High frequency of phylogenetically diverse reductive dehalogenase-homologous genes in deep subseafloor sedimentary metagenomes.</title>
        <authorList>
            <person name="Kawai M."/>
            <person name="Futagami T."/>
            <person name="Toyoda A."/>
            <person name="Takaki Y."/>
            <person name="Nishi S."/>
            <person name="Hori S."/>
            <person name="Arai W."/>
            <person name="Tsubouchi T."/>
            <person name="Morono Y."/>
            <person name="Uchiyama I."/>
            <person name="Ito T."/>
            <person name="Fujiyama A."/>
            <person name="Inagaki F."/>
            <person name="Takami H."/>
        </authorList>
    </citation>
    <scope>NUCLEOTIDE SEQUENCE</scope>
    <source>
        <strain evidence="1">Expedition CK06-06</strain>
    </source>
</reference>
<evidence type="ECO:0000313" key="1">
    <source>
        <dbReference type="EMBL" id="GAG29640.1"/>
    </source>
</evidence>
<sequence>MSATLTPPETALRQLAHLFYFGYVSDKHLIDEDIIDDFIELQVVSMDHQGNSYLTLDGKFLAAAHAKAGDFDKFDLN</sequence>
<gene>
    <name evidence="1" type="ORF">S01H1_71718</name>
</gene>
<organism evidence="1">
    <name type="scientific">marine sediment metagenome</name>
    <dbReference type="NCBI Taxonomy" id="412755"/>
    <lineage>
        <taxon>unclassified sequences</taxon>
        <taxon>metagenomes</taxon>
        <taxon>ecological metagenomes</taxon>
    </lineage>
</organism>
<name>X0WG38_9ZZZZ</name>
<comment type="caution">
    <text evidence="1">The sequence shown here is derived from an EMBL/GenBank/DDBJ whole genome shotgun (WGS) entry which is preliminary data.</text>
</comment>
<protein>
    <submittedName>
        <fullName evidence="1">Uncharacterized protein</fullName>
    </submittedName>
</protein>
<proteinExistence type="predicted"/>